<comment type="caution">
    <text evidence="1">The sequence shown here is derived from an EMBL/GenBank/DDBJ whole genome shotgun (WGS) entry which is preliminary data.</text>
</comment>
<accession>A0A9P7TUG9</accession>
<dbReference type="AlphaFoldDB" id="A0A9P7TUG9"/>
<organism evidence="1 2">
    <name type="scientific">Claviceps humidiphila</name>
    <dbReference type="NCBI Taxonomy" id="1294629"/>
    <lineage>
        <taxon>Eukaryota</taxon>
        <taxon>Fungi</taxon>
        <taxon>Dikarya</taxon>
        <taxon>Ascomycota</taxon>
        <taxon>Pezizomycotina</taxon>
        <taxon>Sordariomycetes</taxon>
        <taxon>Hypocreomycetidae</taxon>
        <taxon>Hypocreales</taxon>
        <taxon>Clavicipitaceae</taxon>
        <taxon>Claviceps</taxon>
    </lineage>
</organism>
<proteinExistence type="predicted"/>
<name>A0A9P7TUG9_9HYPO</name>
<evidence type="ECO:0000313" key="1">
    <source>
        <dbReference type="EMBL" id="KAG6122814.1"/>
    </source>
</evidence>
<gene>
    <name evidence="1" type="ORF">E4U13_001085</name>
</gene>
<reference evidence="1 2" key="1">
    <citation type="journal article" date="2020" name="bioRxiv">
        <title>Whole genome comparisons of ergot fungi reveals the divergence and evolution of species within the genus Claviceps are the result of varying mechanisms driving genome evolution and host range expansion.</title>
        <authorList>
            <person name="Wyka S.A."/>
            <person name="Mondo S.J."/>
            <person name="Liu M."/>
            <person name="Dettman J."/>
            <person name="Nalam V."/>
            <person name="Broders K.D."/>
        </authorList>
    </citation>
    <scope>NUCLEOTIDE SEQUENCE [LARGE SCALE GENOMIC DNA]</scope>
    <source>
        <strain evidence="1 2">LM576</strain>
    </source>
</reference>
<protein>
    <submittedName>
        <fullName evidence="1">Uncharacterized protein</fullName>
    </submittedName>
</protein>
<keyword evidence="2" id="KW-1185">Reference proteome</keyword>
<dbReference type="EMBL" id="SRQM01000014">
    <property type="protein sequence ID" value="KAG6122814.1"/>
    <property type="molecule type" value="Genomic_DNA"/>
</dbReference>
<sequence>MDGEELKMLAPSSICVMIAFDLQSLRERQCYVFSCSLWAFCISYKSAGVATINTTAARQLLSRKRAPRAGAAVSSGGTTGSRLRVSASLSAPLSSSAEIRATGDIGPVEAVVDGRNQDEHMGGLRGGTDTRNVRRSVVARKSISAEGRDVVSACPKCTPGASRVVDVARDTILCRTRRSANCMTNVVKLVVLVVEI</sequence>
<dbReference type="Proteomes" id="UP000732380">
    <property type="component" value="Unassembled WGS sequence"/>
</dbReference>
<evidence type="ECO:0000313" key="2">
    <source>
        <dbReference type="Proteomes" id="UP000732380"/>
    </source>
</evidence>